<accession>R0ET71</accession>
<dbReference type="EMBL" id="KB870820">
    <property type="protein sequence ID" value="EOA12257.1"/>
    <property type="molecule type" value="Genomic_DNA"/>
</dbReference>
<evidence type="ECO:0000313" key="1">
    <source>
        <dbReference type="EMBL" id="EOA12257.1"/>
    </source>
</evidence>
<name>R0ET71_9BRAS</name>
<gene>
    <name evidence="1" type="ORF">CARUB_v10008026mg</name>
</gene>
<dbReference type="Proteomes" id="UP000029121">
    <property type="component" value="Unassembled WGS sequence"/>
</dbReference>
<dbReference type="AlphaFoldDB" id="R0ET71"/>
<keyword evidence="2" id="KW-1185">Reference proteome</keyword>
<organism evidence="1 2">
    <name type="scientific">Capsella rubella</name>
    <dbReference type="NCBI Taxonomy" id="81985"/>
    <lineage>
        <taxon>Eukaryota</taxon>
        <taxon>Viridiplantae</taxon>
        <taxon>Streptophyta</taxon>
        <taxon>Embryophyta</taxon>
        <taxon>Tracheophyta</taxon>
        <taxon>Spermatophyta</taxon>
        <taxon>Magnoliopsida</taxon>
        <taxon>eudicotyledons</taxon>
        <taxon>Gunneridae</taxon>
        <taxon>Pentapetalae</taxon>
        <taxon>rosids</taxon>
        <taxon>malvids</taxon>
        <taxon>Brassicales</taxon>
        <taxon>Brassicaceae</taxon>
        <taxon>Camelineae</taxon>
        <taxon>Capsella</taxon>
    </lineage>
</organism>
<reference evidence="2" key="1">
    <citation type="journal article" date="2013" name="Nat. Genet.">
        <title>The Capsella rubella genome and the genomic consequences of rapid mating system evolution.</title>
        <authorList>
            <person name="Slotte T."/>
            <person name="Hazzouri K.M."/>
            <person name="Agren J.A."/>
            <person name="Koenig D."/>
            <person name="Maumus F."/>
            <person name="Guo Y.L."/>
            <person name="Steige K."/>
            <person name="Platts A.E."/>
            <person name="Escobar J.S."/>
            <person name="Newman L.K."/>
            <person name="Wang W."/>
            <person name="Mandakova T."/>
            <person name="Vello E."/>
            <person name="Smith L.M."/>
            <person name="Henz S.R."/>
            <person name="Steffen J."/>
            <person name="Takuno S."/>
            <person name="Brandvain Y."/>
            <person name="Coop G."/>
            <person name="Andolfatto P."/>
            <person name="Hu T.T."/>
            <person name="Blanchette M."/>
            <person name="Clark R.M."/>
            <person name="Quesneville H."/>
            <person name="Nordborg M."/>
            <person name="Gaut B.S."/>
            <person name="Lysak M.A."/>
            <person name="Jenkins J."/>
            <person name="Grimwood J."/>
            <person name="Chapman J."/>
            <person name="Prochnik S."/>
            <person name="Shu S."/>
            <person name="Rokhsar D."/>
            <person name="Schmutz J."/>
            <person name="Weigel D."/>
            <person name="Wright S.I."/>
        </authorList>
    </citation>
    <scope>NUCLEOTIDE SEQUENCE [LARGE SCALE GENOMIC DNA]</scope>
    <source>
        <strain evidence="2">cv. Monte Gargano</strain>
    </source>
</reference>
<protein>
    <submittedName>
        <fullName evidence="1">Uncharacterized protein</fullName>
    </submittedName>
</protein>
<proteinExistence type="predicted"/>
<sequence>MVTGLKCSEWEQNEDAEKKTFDWASTDQAHTCDNVIEILRKTNREDLDERFCLAMLILIEAIFFQRHKGNKFPAKKLKKAQDI</sequence>
<evidence type="ECO:0000313" key="2">
    <source>
        <dbReference type="Proteomes" id="UP000029121"/>
    </source>
</evidence>